<gene>
    <name evidence="1" type="ORF">KMW28_12005</name>
</gene>
<evidence type="ECO:0000313" key="2">
    <source>
        <dbReference type="Proteomes" id="UP000678679"/>
    </source>
</evidence>
<reference evidence="1 2" key="1">
    <citation type="submission" date="2021-05" db="EMBL/GenBank/DDBJ databases">
        <title>Comparative genomic studies on the polysaccharide-degrading batcterial strains of the Flammeovirga genus.</title>
        <authorList>
            <person name="Zewei F."/>
            <person name="Zheng Z."/>
            <person name="Yu L."/>
            <person name="Ruyue G."/>
            <person name="Yanhong M."/>
            <person name="Yuanyuan C."/>
            <person name="Jingyan G."/>
            <person name="Wenjun H."/>
        </authorList>
    </citation>
    <scope>NUCLEOTIDE SEQUENCE [LARGE SCALE GENOMIC DNA]</scope>
    <source>
        <strain evidence="1 2">NBRC:100898</strain>
    </source>
</reference>
<sequence length="149" mass="17250">MTSNFDPKPLLKKDIFSKLNENLKSDFGKLVFDEPYTEEKFNIIKGYELNQNQIDLVVIKNGISQKIFGFIILNENTYRHRILDLKNALKSCDALYIVIDLKKRNHLYDLLNDEILNEIGIVGTLSNQQFELCKKAKNRGGITPNFQII</sequence>
<organism evidence="1 2">
    <name type="scientific">Flammeovirga yaeyamensis</name>
    <dbReference type="NCBI Taxonomy" id="367791"/>
    <lineage>
        <taxon>Bacteria</taxon>
        <taxon>Pseudomonadati</taxon>
        <taxon>Bacteroidota</taxon>
        <taxon>Cytophagia</taxon>
        <taxon>Cytophagales</taxon>
        <taxon>Flammeovirgaceae</taxon>
        <taxon>Flammeovirga</taxon>
    </lineage>
</organism>
<name>A0AAX1MYJ6_9BACT</name>
<dbReference type="Proteomes" id="UP000678679">
    <property type="component" value="Chromosome 1"/>
</dbReference>
<dbReference type="KEGG" id="fya:KMW28_12005"/>
<dbReference type="AlphaFoldDB" id="A0AAX1MYJ6"/>
<protein>
    <submittedName>
        <fullName evidence="1">Uncharacterized protein</fullName>
    </submittedName>
</protein>
<dbReference type="EMBL" id="CP076132">
    <property type="protein sequence ID" value="QWG00376.1"/>
    <property type="molecule type" value="Genomic_DNA"/>
</dbReference>
<dbReference type="RefSeq" id="WP_169663214.1">
    <property type="nucleotide sequence ID" value="NZ_CP076132.1"/>
</dbReference>
<keyword evidence="2" id="KW-1185">Reference proteome</keyword>
<proteinExistence type="predicted"/>
<evidence type="ECO:0000313" key="1">
    <source>
        <dbReference type="EMBL" id="QWG00376.1"/>
    </source>
</evidence>
<accession>A0AAX1MYJ6</accession>